<feature type="region of interest" description="Disordered" evidence="1">
    <location>
        <begin position="60"/>
        <end position="118"/>
    </location>
</feature>
<protein>
    <submittedName>
        <fullName evidence="3">Uncharacterized protein</fullName>
    </submittedName>
</protein>
<evidence type="ECO:0000313" key="3">
    <source>
        <dbReference type="EMBL" id="CAB3660457.1"/>
    </source>
</evidence>
<keyword evidence="4" id="KW-1185">Reference proteome</keyword>
<feature type="signal peptide" evidence="2">
    <location>
        <begin position="1"/>
        <end position="19"/>
    </location>
</feature>
<feature type="chain" id="PRO_5029002300" evidence="2">
    <location>
        <begin position="20"/>
        <end position="118"/>
    </location>
</feature>
<organism evidence="3 4">
    <name type="scientific">Achromobacter kerstersii</name>
    <dbReference type="NCBI Taxonomy" id="1353890"/>
    <lineage>
        <taxon>Bacteria</taxon>
        <taxon>Pseudomonadati</taxon>
        <taxon>Pseudomonadota</taxon>
        <taxon>Betaproteobacteria</taxon>
        <taxon>Burkholderiales</taxon>
        <taxon>Alcaligenaceae</taxon>
        <taxon>Achromobacter</taxon>
    </lineage>
</organism>
<gene>
    <name evidence="3" type="ORF">LMG3441_00528</name>
</gene>
<keyword evidence="2" id="KW-0732">Signal</keyword>
<sequence length="118" mass="11704">MKALILAAWMALAAAPAFARDGVPGVPQAPPSARTLPDACLGTSCPKTVDPKRNTPCLGMSCPESGYSAPGTAPGAKPGTSTTPAPWSGGPAQPKLPPMPSRSGQPVGPLTPGPAIPR</sequence>
<evidence type="ECO:0000256" key="1">
    <source>
        <dbReference type="SAM" id="MobiDB-lite"/>
    </source>
</evidence>
<proteinExistence type="predicted"/>
<reference evidence="3 4" key="1">
    <citation type="submission" date="2020-04" db="EMBL/GenBank/DDBJ databases">
        <authorList>
            <person name="De Canck E."/>
        </authorList>
    </citation>
    <scope>NUCLEOTIDE SEQUENCE [LARGE SCALE GENOMIC DNA]</scope>
    <source>
        <strain evidence="3 4">LMG 3441</strain>
    </source>
</reference>
<evidence type="ECO:0000313" key="4">
    <source>
        <dbReference type="Proteomes" id="UP000494269"/>
    </source>
</evidence>
<accession>A0A6S6Z8A7</accession>
<feature type="compositionally biased region" description="Pro residues" evidence="1">
    <location>
        <begin position="109"/>
        <end position="118"/>
    </location>
</feature>
<dbReference type="EMBL" id="CADIJQ010000001">
    <property type="protein sequence ID" value="CAB3660457.1"/>
    <property type="molecule type" value="Genomic_DNA"/>
</dbReference>
<name>A0A6S6Z8A7_9BURK</name>
<evidence type="ECO:0000256" key="2">
    <source>
        <dbReference type="SAM" id="SignalP"/>
    </source>
</evidence>
<dbReference type="AlphaFoldDB" id="A0A6S6Z8A7"/>
<dbReference type="Proteomes" id="UP000494269">
    <property type="component" value="Unassembled WGS sequence"/>
</dbReference>